<dbReference type="Gene3D" id="2.60.40.1600">
    <property type="entry name" value="Smr-associated-like"/>
    <property type="match status" value="1"/>
</dbReference>
<dbReference type="SUPFAM" id="SSF158949">
    <property type="entry name" value="Smr-associated domain-like"/>
    <property type="match status" value="1"/>
</dbReference>
<feature type="non-terminal residue" evidence="2">
    <location>
        <position position="238"/>
    </location>
</feature>
<protein>
    <submittedName>
        <fullName evidence="2">DUF2027 domain-containing protein</fullName>
    </submittedName>
</protein>
<dbReference type="InterPro" id="IPR036781">
    <property type="entry name" value="Smr_assoc-like_sf"/>
</dbReference>
<reference evidence="3" key="1">
    <citation type="submission" date="2019-09" db="EMBL/GenBank/DDBJ databases">
        <title>Distinct polysaccharide growth profiles of human intestinal Prevotella copri isolates.</title>
        <authorList>
            <person name="Fehlner-Peach H."/>
            <person name="Magnabosco C."/>
            <person name="Raghavan V."/>
            <person name="Scher J.U."/>
            <person name="Tett A."/>
            <person name="Cox L.M."/>
            <person name="Gottsegen C."/>
            <person name="Watters A."/>
            <person name="Wiltshire- Gordon J.D."/>
            <person name="Segata N."/>
            <person name="Bonneau R."/>
            <person name="Littman D.R."/>
        </authorList>
    </citation>
    <scope>NUCLEOTIDE SEQUENCE [LARGE SCALE GENOMIC DNA]</scope>
    <source>
        <strain evidence="3">iAQ1179</strain>
    </source>
</reference>
<accession>A0AA90ZIU6</accession>
<feature type="domain" description="DUF2027" evidence="1">
    <location>
        <begin position="123"/>
        <end position="238"/>
    </location>
</feature>
<sequence>MKKGDKVRFLSEVGGGKVAGFQGKNIVLVEDEDGFEIPMPINEVVVVEQDDYAMGKMISAKMDAKQKAEEHANTELHQDSRSIKAILNEHENDVDMNVEEYDAADREITFVKQIQERTGGNKLSAYLAFVPIDIKDVTNTRFESYMVNDSNYYLRYTYLVAEGNAWTLKAEGEIEPNTKLFIEEFGREALNEMEHIAIQMIAYKKDKPFLLKPATDVQFRLDPVKFYKLHLFEENDFF</sequence>
<evidence type="ECO:0000259" key="1">
    <source>
        <dbReference type="Pfam" id="PF09640"/>
    </source>
</evidence>
<dbReference type="EMBL" id="VZCW01000043">
    <property type="protein sequence ID" value="MQN11567.1"/>
    <property type="molecule type" value="Genomic_DNA"/>
</dbReference>
<evidence type="ECO:0000313" key="2">
    <source>
        <dbReference type="EMBL" id="MQN11567.1"/>
    </source>
</evidence>
<gene>
    <name evidence="2" type="ORF">F7D95_01765</name>
</gene>
<dbReference type="Pfam" id="PF09640">
    <property type="entry name" value="DUF2027"/>
    <property type="match status" value="1"/>
</dbReference>
<proteinExistence type="predicted"/>
<dbReference type="Proteomes" id="UP000442105">
    <property type="component" value="Unassembled WGS sequence"/>
</dbReference>
<comment type="caution">
    <text evidence="2">The sequence shown here is derived from an EMBL/GenBank/DDBJ whole genome shotgun (WGS) entry which is preliminary data.</text>
</comment>
<dbReference type="InterPro" id="IPR018598">
    <property type="entry name" value="DUF2027"/>
</dbReference>
<evidence type="ECO:0000313" key="3">
    <source>
        <dbReference type="Proteomes" id="UP000442105"/>
    </source>
</evidence>
<name>A0AA90ZIU6_9BACT</name>
<dbReference type="RefSeq" id="WP_153127733.1">
    <property type="nucleotide sequence ID" value="NZ_VZCW01000043.1"/>
</dbReference>
<dbReference type="AlphaFoldDB" id="A0AA90ZIU6"/>
<organism evidence="2 3">
    <name type="scientific">Segatella copri</name>
    <dbReference type="NCBI Taxonomy" id="165179"/>
    <lineage>
        <taxon>Bacteria</taxon>
        <taxon>Pseudomonadati</taxon>
        <taxon>Bacteroidota</taxon>
        <taxon>Bacteroidia</taxon>
        <taxon>Bacteroidales</taxon>
        <taxon>Prevotellaceae</taxon>
        <taxon>Segatella</taxon>
    </lineage>
</organism>